<evidence type="ECO:0000313" key="11">
    <source>
        <dbReference type="Proteomes" id="UP000295345"/>
    </source>
</evidence>
<dbReference type="RefSeq" id="WP_132816618.1">
    <property type="nucleotide sequence ID" value="NZ_SMKI01000031.1"/>
</dbReference>
<dbReference type="Proteomes" id="UP000295345">
    <property type="component" value="Unassembled WGS sequence"/>
</dbReference>
<sequence length="609" mass="66037">MAERALIHGRYQLLELIGRGGMGEVWRARDEALDRRVAVKCLKPLGGRQDEEPFLRVLRERFRREARVAASLQHRGVTVVHDFGESDGVLYLVMELLEGRNLSELLTERGGPLSVPEIADVADQVAAALAYTHGQGIIHRDLKPANVMRLTDGTVKICDFGIARIAQDIGLTSKLTSAGMAMGTPHYMSPEQIAGVGVDHRSDLYSLGCVLYEIATGAPPFDLGDPWAILIGHRDTPPAPPSAARPELPAELDRFILALLAKDPADRPEDAALIARRLLADVRTAEGAELVPAPARRTAERLPAWTRGMGPGSRASGSWSLRLPPQDRSAGLTGQWTGLASTALLRQSGERRAPAPEYLAVLASRHRAGLSLGRLGRWEDAHDVHLAVAAERARALGEEHPDTLASRYETAYALFRLGRYDEAFAGHAGVAAARARVLGPEHPDTLDARFEVGVLLGRLGRSGEAVAHFHELAEARARTQGAAHPETLRARHALGISFGRLDRWEEALSEARVVRDLRADTLGPDHPDTLVSGREIAVALGWLGRWDEALAEHRGVRRARERALGPGHPDALASRNDEAHCLEQLGRAGEAVELYRQVATPPESGAAGR</sequence>
<dbReference type="FunFam" id="1.10.510.10:FF:000021">
    <property type="entry name" value="Serine/threonine protein kinase"/>
    <property type="match status" value="1"/>
</dbReference>
<evidence type="ECO:0000256" key="7">
    <source>
        <dbReference type="PROSITE-ProRule" id="PRU10141"/>
    </source>
</evidence>
<dbReference type="SUPFAM" id="SSF48452">
    <property type="entry name" value="TPR-like"/>
    <property type="match status" value="2"/>
</dbReference>
<reference evidence="10 11" key="1">
    <citation type="submission" date="2019-03" db="EMBL/GenBank/DDBJ databases">
        <title>Draft genome sequences of novel Actinobacteria.</title>
        <authorList>
            <person name="Sahin N."/>
            <person name="Ay H."/>
            <person name="Saygin H."/>
        </authorList>
    </citation>
    <scope>NUCLEOTIDE SEQUENCE [LARGE SCALE GENOMIC DNA]</scope>
    <source>
        <strain evidence="10 11">DSM 41900</strain>
    </source>
</reference>
<evidence type="ECO:0000256" key="1">
    <source>
        <dbReference type="ARBA" id="ARBA00012513"/>
    </source>
</evidence>
<dbReference type="GO" id="GO:0005524">
    <property type="term" value="F:ATP binding"/>
    <property type="evidence" value="ECO:0007669"/>
    <property type="project" value="UniProtKB-UniRule"/>
</dbReference>
<proteinExistence type="predicted"/>
<dbReference type="GO" id="GO:0004674">
    <property type="term" value="F:protein serine/threonine kinase activity"/>
    <property type="evidence" value="ECO:0007669"/>
    <property type="project" value="UniProtKB-KW"/>
</dbReference>
<protein>
    <recommendedName>
        <fullName evidence="1">non-specific serine/threonine protein kinase</fullName>
        <ecNumber evidence="1">2.7.11.1</ecNumber>
    </recommendedName>
</protein>
<dbReference type="Gene3D" id="1.25.40.10">
    <property type="entry name" value="Tetratricopeptide repeat domain"/>
    <property type="match status" value="2"/>
</dbReference>
<gene>
    <name evidence="10" type="ORF">E1283_04885</name>
</gene>
<dbReference type="PROSITE" id="PS50011">
    <property type="entry name" value="PROTEIN_KINASE_DOM"/>
    <property type="match status" value="1"/>
</dbReference>
<dbReference type="PANTHER" id="PTHR43289">
    <property type="entry name" value="MITOGEN-ACTIVATED PROTEIN KINASE KINASE KINASE 20-RELATED"/>
    <property type="match status" value="1"/>
</dbReference>
<organism evidence="10 11">
    <name type="scientific">Streptomyces hainanensis</name>
    <dbReference type="NCBI Taxonomy" id="402648"/>
    <lineage>
        <taxon>Bacteria</taxon>
        <taxon>Bacillati</taxon>
        <taxon>Actinomycetota</taxon>
        <taxon>Actinomycetes</taxon>
        <taxon>Kitasatosporales</taxon>
        <taxon>Streptomycetaceae</taxon>
        <taxon>Streptomyces</taxon>
    </lineage>
</organism>
<dbReference type="Gene3D" id="3.30.200.20">
    <property type="entry name" value="Phosphorylase Kinase, domain 1"/>
    <property type="match status" value="1"/>
</dbReference>
<evidence type="ECO:0000256" key="5">
    <source>
        <dbReference type="ARBA" id="ARBA00022777"/>
    </source>
</evidence>
<evidence type="ECO:0000259" key="9">
    <source>
        <dbReference type="PROSITE" id="PS50011"/>
    </source>
</evidence>
<keyword evidence="5 10" id="KW-0418">Kinase</keyword>
<feature type="region of interest" description="Disordered" evidence="8">
    <location>
        <begin position="305"/>
        <end position="324"/>
    </location>
</feature>
<dbReference type="Pfam" id="PF00069">
    <property type="entry name" value="Pkinase"/>
    <property type="match status" value="1"/>
</dbReference>
<dbReference type="InterPro" id="IPR000719">
    <property type="entry name" value="Prot_kinase_dom"/>
</dbReference>
<dbReference type="AlphaFoldDB" id="A0A4R4TWM0"/>
<keyword evidence="3" id="KW-0808">Transferase</keyword>
<keyword evidence="11" id="KW-1185">Reference proteome</keyword>
<dbReference type="Gene3D" id="1.10.510.10">
    <property type="entry name" value="Transferase(Phosphotransferase) domain 1"/>
    <property type="match status" value="1"/>
</dbReference>
<dbReference type="PANTHER" id="PTHR43289:SF6">
    <property type="entry name" value="SERINE_THREONINE-PROTEIN KINASE NEKL-3"/>
    <property type="match status" value="1"/>
</dbReference>
<dbReference type="InterPro" id="IPR017441">
    <property type="entry name" value="Protein_kinase_ATP_BS"/>
</dbReference>
<accession>A0A4R4TWM0</accession>
<feature type="domain" description="Protein kinase" evidence="9">
    <location>
        <begin position="11"/>
        <end position="279"/>
    </location>
</feature>
<evidence type="ECO:0000256" key="2">
    <source>
        <dbReference type="ARBA" id="ARBA00022527"/>
    </source>
</evidence>
<dbReference type="CDD" id="cd14014">
    <property type="entry name" value="STKc_PknB_like"/>
    <property type="match status" value="1"/>
</dbReference>
<dbReference type="SUPFAM" id="SSF56112">
    <property type="entry name" value="Protein kinase-like (PK-like)"/>
    <property type="match status" value="1"/>
</dbReference>
<evidence type="ECO:0000256" key="8">
    <source>
        <dbReference type="SAM" id="MobiDB-lite"/>
    </source>
</evidence>
<evidence type="ECO:0000256" key="4">
    <source>
        <dbReference type="ARBA" id="ARBA00022741"/>
    </source>
</evidence>
<dbReference type="EC" id="2.7.11.1" evidence="1"/>
<dbReference type="Pfam" id="PF13424">
    <property type="entry name" value="TPR_12"/>
    <property type="match status" value="2"/>
</dbReference>
<evidence type="ECO:0000256" key="6">
    <source>
        <dbReference type="ARBA" id="ARBA00022840"/>
    </source>
</evidence>
<dbReference type="PROSITE" id="PS00107">
    <property type="entry name" value="PROTEIN_KINASE_ATP"/>
    <property type="match status" value="1"/>
</dbReference>
<keyword evidence="2 10" id="KW-0723">Serine/threonine-protein kinase</keyword>
<evidence type="ECO:0000313" key="10">
    <source>
        <dbReference type="EMBL" id="TDC78539.1"/>
    </source>
</evidence>
<dbReference type="Pfam" id="PF13374">
    <property type="entry name" value="TPR_10"/>
    <property type="match status" value="2"/>
</dbReference>
<name>A0A4R4TWM0_9ACTN</name>
<dbReference type="InterPro" id="IPR011009">
    <property type="entry name" value="Kinase-like_dom_sf"/>
</dbReference>
<dbReference type="EMBL" id="SMKI01000031">
    <property type="protein sequence ID" value="TDC78539.1"/>
    <property type="molecule type" value="Genomic_DNA"/>
</dbReference>
<comment type="caution">
    <text evidence="10">The sequence shown here is derived from an EMBL/GenBank/DDBJ whole genome shotgun (WGS) entry which is preliminary data.</text>
</comment>
<evidence type="ECO:0000256" key="3">
    <source>
        <dbReference type="ARBA" id="ARBA00022679"/>
    </source>
</evidence>
<keyword evidence="4 7" id="KW-0547">Nucleotide-binding</keyword>
<feature type="binding site" evidence="7">
    <location>
        <position position="40"/>
    </location>
    <ligand>
        <name>ATP</name>
        <dbReference type="ChEBI" id="CHEBI:30616"/>
    </ligand>
</feature>
<dbReference type="InterPro" id="IPR011990">
    <property type="entry name" value="TPR-like_helical_dom_sf"/>
</dbReference>
<dbReference type="SMART" id="SM00220">
    <property type="entry name" value="S_TKc"/>
    <property type="match status" value="1"/>
</dbReference>
<keyword evidence="6 7" id="KW-0067">ATP-binding</keyword>
<dbReference type="OrthoDB" id="9762169at2"/>